<evidence type="ECO:0000313" key="2">
    <source>
        <dbReference type="Proteomes" id="UP000306319"/>
    </source>
</evidence>
<keyword evidence="2" id="KW-1185">Reference proteome</keyword>
<accession>A0AC61RHD7</accession>
<proteinExistence type="predicted"/>
<gene>
    <name evidence="1" type="ORF">E5331_05480</name>
</gene>
<sequence length="172" mass="19707">MISKKIVDALNEQINWEFWSGYLYLSMANYFEEEGRKGMANWFRVQFKEEFDHAQIFINYLNARGGKVVLSPINAVPQGWESPLAAFAATLAHEQEVTRRIHDLYALAEEERDFATRQKLNWFVAEQVEEEETVKDIIDNLTLVGTDGTGIYQIDSKLGARTYVPAAPLAEK</sequence>
<evidence type="ECO:0000313" key="1">
    <source>
        <dbReference type="EMBL" id="TGY79467.1"/>
    </source>
</evidence>
<reference evidence="1" key="1">
    <citation type="submission" date="2019-04" db="EMBL/GenBank/DDBJ databases">
        <title>Microbes associate with the intestines of laboratory mice.</title>
        <authorList>
            <person name="Navarre W."/>
            <person name="Wong E."/>
            <person name="Huang K."/>
            <person name="Tropini C."/>
            <person name="Ng K."/>
            <person name="Yu B."/>
        </authorList>
    </citation>
    <scope>NUCLEOTIDE SEQUENCE</scope>
    <source>
        <strain evidence="1">NM04_E33</strain>
    </source>
</reference>
<organism evidence="1 2">
    <name type="scientific">Lepagella muris</name>
    <dbReference type="NCBI Taxonomy" id="3032870"/>
    <lineage>
        <taxon>Bacteria</taxon>
        <taxon>Pseudomonadati</taxon>
        <taxon>Bacteroidota</taxon>
        <taxon>Bacteroidia</taxon>
        <taxon>Bacteroidales</taxon>
        <taxon>Muribaculaceae</taxon>
        <taxon>Lepagella</taxon>
    </lineage>
</organism>
<comment type="caution">
    <text evidence="1">The sequence shown here is derived from an EMBL/GenBank/DDBJ whole genome shotgun (WGS) entry which is preliminary data.</text>
</comment>
<name>A0AC61RHD7_9BACT</name>
<protein>
    <submittedName>
        <fullName evidence="1">Ferritin</fullName>
    </submittedName>
</protein>
<dbReference type="Proteomes" id="UP000306319">
    <property type="component" value="Unassembled WGS sequence"/>
</dbReference>
<dbReference type="EMBL" id="SRYB01000006">
    <property type="protein sequence ID" value="TGY79467.1"/>
    <property type="molecule type" value="Genomic_DNA"/>
</dbReference>